<evidence type="ECO:0000313" key="2">
    <source>
        <dbReference type="EMBL" id="KPE49531.1"/>
    </source>
</evidence>
<feature type="transmembrane region" description="Helical" evidence="1">
    <location>
        <begin position="81"/>
        <end position="103"/>
    </location>
</feature>
<proteinExistence type="predicted"/>
<evidence type="ECO:0008006" key="4">
    <source>
        <dbReference type="Google" id="ProtNLM"/>
    </source>
</evidence>
<feature type="transmembrane region" description="Helical" evidence="1">
    <location>
        <begin position="267"/>
        <end position="287"/>
    </location>
</feature>
<dbReference type="EMBL" id="LJOD01000017">
    <property type="protein sequence ID" value="KPE49531.1"/>
    <property type="molecule type" value="Genomic_DNA"/>
</dbReference>
<dbReference type="RefSeq" id="WP_062702507.1">
    <property type="nucleotide sequence ID" value="NZ_LJOD01000017.1"/>
</dbReference>
<dbReference type="Pfam" id="PF12412">
    <property type="entry name" value="DUF3667"/>
    <property type="match status" value="1"/>
</dbReference>
<organism evidence="2 3">
    <name type="scientific">Chryseobacterium indologenes</name>
    <name type="common">Flavobacterium indologenes</name>
    <dbReference type="NCBI Taxonomy" id="253"/>
    <lineage>
        <taxon>Bacteria</taxon>
        <taxon>Pseudomonadati</taxon>
        <taxon>Bacteroidota</taxon>
        <taxon>Flavobacteriia</taxon>
        <taxon>Flavobacteriales</taxon>
        <taxon>Weeksellaceae</taxon>
        <taxon>Chryseobacterium group</taxon>
        <taxon>Chryseobacterium</taxon>
    </lineage>
</organism>
<protein>
    <recommendedName>
        <fullName evidence="4">DUF3667 domain-containing protein</fullName>
    </recommendedName>
</protein>
<feature type="transmembrane region" description="Helical" evidence="1">
    <location>
        <begin position="236"/>
        <end position="255"/>
    </location>
</feature>
<sequence length="365" mass="43293">MSHGKLREDKTCLNCGHQVEERFCPHCGQENTERRQPFYFLFTHFIEDFTHYDGQFWKTIQYLFTRPGKLTKEYLAGKRQVYVAPVKLYIFISFITFFLPNILPYNKVTNNKAGHIEAEAKSPAKQKDSTKDVVKELQKEGVISNETANTIQKASDTLKIENTKEKKDVFDRTFDTKDESIMNVYTMEQYDSVLSKNNSDTYKVMRPIVKKVFELEKQGFSKEQIWKKYKQNFIHTIPKALFIYLPVFAFFLWIFHNKKKWWYFDHGIFTLHYFSFLLLTILILITIEKITSFLPDYSLLNILNVLINVGIVIYMTAYFFVAHYRVYETKKRISILKGILLFIVNNIGLFLMFLILTYLSFITLH</sequence>
<dbReference type="AlphaFoldDB" id="A0A0N0IUC5"/>
<evidence type="ECO:0000313" key="3">
    <source>
        <dbReference type="Proteomes" id="UP000037953"/>
    </source>
</evidence>
<accession>A0A0N0IUC5</accession>
<feature type="transmembrane region" description="Helical" evidence="1">
    <location>
        <begin position="299"/>
        <end position="327"/>
    </location>
</feature>
<keyword evidence="1" id="KW-1133">Transmembrane helix</keyword>
<dbReference type="PATRIC" id="fig|253.9.peg.1864"/>
<dbReference type="InterPro" id="IPR022134">
    <property type="entry name" value="DUF3667"/>
</dbReference>
<dbReference type="Proteomes" id="UP000037953">
    <property type="component" value="Unassembled WGS sequence"/>
</dbReference>
<evidence type="ECO:0000256" key="1">
    <source>
        <dbReference type="SAM" id="Phobius"/>
    </source>
</evidence>
<dbReference type="OrthoDB" id="675873at2"/>
<name>A0A0N0IUC5_CHRID</name>
<keyword evidence="1" id="KW-0812">Transmembrane</keyword>
<gene>
    <name evidence="2" type="ORF">AOB46_19475</name>
</gene>
<keyword evidence="1" id="KW-0472">Membrane</keyword>
<reference evidence="2 3" key="1">
    <citation type="journal article" date="2015" name="Genom Data">
        <title>Draft genome sequence of a multidrug-resistant Chryseobacterium indologenes isolate from Malaysia.</title>
        <authorList>
            <person name="Yu C.Y."/>
            <person name="Ang G.Y."/>
            <person name="Cheng H.J."/>
            <person name="Cheong Y.M."/>
            <person name="Yin W.F."/>
            <person name="Chan K.G."/>
        </authorList>
    </citation>
    <scope>NUCLEOTIDE SEQUENCE [LARGE SCALE GENOMIC DNA]</scope>
    <source>
        <strain evidence="2 3">CI_885</strain>
    </source>
</reference>
<feature type="transmembrane region" description="Helical" evidence="1">
    <location>
        <begin position="339"/>
        <end position="361"/>
    </location>
</feature>
<comment type="caution">
    <text evidence="2">The sequence shown here is derived from an EMBL/GenBank/DDBJ whole genome shotgun (WGS) entry which is preliminary data.</text>
</comment>
<reference evidence="3" key="2">
    <citation type="submission" date="2015-09" db="EMBL/GenBank/DDBJ databases">
        <title>Draft genome sequence of a multidrug-resistant Chryseobacterium indologenes isolate from Malaysia.</title>
        <authorList>
            <person name="Yu C.Y."/>
            <person name="Ang G.Y."/>
            <person name="Chan K.-G."/>
        </authorList>
    </citation>
    <scope>NUCLEOTIDE SEQUENCE [LARGE SCALE GENOMIC DNA]</scope>
    <source>
        <strain evidence="3">CI_885</strain>
    </source>
</reference>